<feature type="region of interest" description="Disordered" evidence="1">
    <location>
        <begin position="77"/>
        <end position="266"/>
    </location>
</feature>
<feature type="compositionally biased region" description="Polar residues" evidence="1">
    <location>
        <begin position="155"/>
        <end position="166"/>
    </location>
</feature>
<dbReference type="EMBL" id="LUEZ02000110">
    <property type="protein sequence ID" value="RDB17597.1"/>
    <property type="molecule type" value="Genomic_DNA"/>
</dbReference>
<protein>
    <submittedName>
        <fullName evidence="2">Uncharacterized protein</fullName>
    </submittedName>
</protein>
<feature type="compositionally biased region" description="Basic residues" evidence="1">
    <location>
        <begin position="257"/>
        <end position="266"/>
    </location>
</feature>
<sequence length="266" mass="28317">MSGKTISKGTLGLRFMQNAQRAKQLKEVEEDRAQVKDDGQWEVDTAVRDAWGTVSSSSSSSQTISYESSYLPFLFPSVSEPTAEPSLTKPKGRRVFNKHGQEEVPQEKVDPEPTMTSEDPKVASSSKGSKAHPRPISISRASGGSNLFGFPPQQPKSANPNAQTAKQAIFDNTGVGVDLRASASKFPQSEGSVKPSPGPNVFLKPAGVDDPSETKSSSAVSTPGVVAADSDVIPGARSKKVKRVRSGIDQTDADAMKRKKKKKSAS</sequence>
<organism evidence="2 3">
    <name type="scientific">Hypsizygus marmoreus</name>
    <name type="common">White beech mushroom</name>
    <name type="synonym">Agaricus marmoreus</name>
    <dbReference type="NCBI Taxonomy" id="39966"/>
    <lineage>
        <taxon>Eukaryota</taxon>
        <taxon>Fungi</taxon>
        <taxon>Dikarya</taxon>
        <taxon>Basidiomycota</taxon>
        <taxon>Agaricomycotina</taxon>
        <taxon>Agaricomycetes</taxon>
        <taxon>Agaricomycetidae</taxon>
        <taxon>Agaricales</taxon>
        <taxon>Tricholomatineae</taxon>
        <taxon>Lyophyllaceae</taxon>
        <taxon>Hypsizygus</taxon>
    </lineage>
</organism>
<proteinExistence type="predicted"/>
<gene>
    <name evidence="2" type="ORF">Hypma_001044</name>
</gene>
<evidence type="ECO:0000313" key="2">
    <source>
        <dbReference type="EMBL" id="RDB17597.1"/>
    </source>
</evidence>
<dbReference type="InParanoid" id="A0A369JAE6"/>
<evidence type="ECO:0000313" key="3">
    <source>
        <dbReference type="Proteomes" id="UP000076154"/>
    </source>
</evidence>
<dbReference type="OrthoDB" id="3251271at2759"/>
<name>A0A369JAE6_HYPMA</name>
<reference evidence="2" key="1">
    <citation type="submission" date="2018-04" db="EMBL/GenBank/DDBJ databases">
        <title>Whole genome sequencing of Hypsizygus marmoreus.</title>
        <authorList>
            <person name="Choi I.-G."/>
            <person name="Min B."/>
            <person name="Kim J.-G."/>
            <person name="Kim S."/>
            <person name="Oh Y.-L."/>
            <person name="Kong W.-S."/>
            <person name="Park H."/>
            <person name="Jeong J."/>
            <person name="Song E.-S."/>
        </authorList>
    </citation>
    <scope>NUCLEOTIDE SEQUENCE [LARGE SCALE GENOMIC DNA]</scope>
    <source>
        <strain evidence="2">51987-8</strain>
    </source>
</reference>
<dbReference type="AlphaFoldDB" id="A0A369JAE6"/>
<evidence type="ECO:0000256" key="1">
    <source>
        <dbReference type="SAM" id="MobiDB-lite"/>
    </source>
</evidence>
<accession>A0A369JAE6</accession>
<keyword evidence="3" id="KW-1185">Reference proteome</keyword>
<comment type="caution">
    <text evidence="2">The sequence shown here is derived from an EMBL/GenBank/DDBJ whole genome shotgun (WGS) entry which is preliminary data.</text>
</comment>
<feature type="compositionally biased region" description="Basic and acidic residues" evidence="1">
    <location>
        <begin position="99"/>
        <end position="111"/>
    </location>
</feature>
<dbReference type="Proteomes" id="UP000076154">
    <property type="component" value="Unassembled WGS sequence"/>
</dbReference>